<dbReference type="PANTHER" id="PTHR16201">
    <property type="entry name" value="SEVEN TRANSMEMBRANE PROTEIN 1-RELATED"/>
    <property type="match status" value="1"/>
</dbReference>
<name>A0A146K7J7_9EUKA</name>
<dbReference type="FunFam" id="1.20.1280.290:FF:000009">
    <property type="entry name" value="PQ loop repeat family protein"/>
    <property type="match status" value="1"/>
</dbReference>
<accession>A0A146K7J7</accession>
<evidence type="ECO:0000256" key="4">
    <source>
        <dbReference type="ARBA" id="ARBA00023136"/>
    </source>
</evidence>
<feature type="transmembrane region" description="Helical" evidence="5">
    <location>
        <begin position="167"/>
        <end position="188"/>
    </location>
</feature>
<evidence type="ECO:0000256" key="1">
    <source>
        <dbReference type="ARBA" id="ARBA00004141"/>
    </source>
</evidence>
<evidence type="ECO:0000256" key="2">
    <source>
        <dbReference type="ARBA" id="ARBA00022692"/>
    </source>
</evidence>
<dbReference type="Pfam" id="PF04193">
    <property type="entry name" value="PQ-loop"/>
    <property type="match status" value="2"/>
</dbReference>
<organism evidence="6">
    <name type="scientific">Trepomonas sp. PC1</name>
    <dbReference type="NCBI Taxonomy" id="1076344"/>
    <lineage>
        <taxon>Eukaryota</taxon>
        <taxon>Metamonada</taxon>
        <taxon>Diplomonadida</taxon>
        <taxon>Hexamitidae</taxon>
        <taxon>Hexamitinae</taxon>
        <taxon>Trepomonas</taxon>
    </lineage>
</organism>
<feature type="transmembrane region" description="Helical" evidence="5">
    <location>
        <begin position="128"/>
        <end position="147"/>
    </location>
</feature>
<reference evidence="6" key="1">
    <citation type="submission" date="2015-07" db="EMBL/GenBank/DDBJ databases">
        <title>Adaptation to a free-living lifestyle via gene acquisitions in the diplomonad Trepomonas sp. PC1.</title>
        <authorList>
            <person name="Xu F."/>
            <person name="Jerlstrom-Hultqvist J."/>
            <person name="Kolisko M."/>
            <person name="Simpson A.G.B."/>
            <person name="Roger A.J."/>
            <person name="Svard S.G."/>
            <person name="Andersson J.O."/>
        </authorList>
    </citation>
    <scope>NUCLEOTIDE SEQUENCE</scope>
    <source>
        <strain evidence="6">PC1</strain>
    </source>
</reference>
<keyword evidence="4 5" id="KW-0472">Membrane</keyword>
<dbReference type="GO" id="GO:0015174">
    <property type="term" value="F:basic amino acid transmembrane transporter activity"/>
    <property type="evidence" value="ECO:0007669"/>
    <property type="project" value="TreeGrafter"/>
</dbReference>
<sequence>CKCQDQSSSKFIAAVFHECISGPKEMSSFIIGWISIVLWVIAYLPQMRLNFILKRSEAMSPVFLLCWIFGDLFATISCFLLQQLFTQIFLGVIFVTFDIVLVYQYVYYLKCKTSLTPLDAKVRPMEKAIYSFICIIIVLNVIWVGVYGSMRLTTDFANIDDCPTVPILPDGLVLAGDIIAYLSIPMFVASRPGQIGKLIKRKSSEGLSLGMFCLTVFANFTQMVSMFVYTQEADVLIKKIPFFLGQGLPMLCDIWIVILIIKYSLKNQVKNRRMKQKSEDDVENFNIAEENSLTSRQQLLIETT</sequence>
<dbReference type="Gene3D" id="1.20.1280.290">
    <property type="match status" value="2"/>
</dbReference>
<dbReference type="InterPro" id="IPR051415">
    <property type="entry name" value="LAAT-1"/>
</dbReference>
<evidence type="ECO:0000256" key="5">
    <source>
        <dbReference type="SAM" id="Phobius"/>
    </source>
</evidence>
<dbReference type="PANTHER" id="PTHR16201:SF34">
    <property type="entry name" value="LYSOSOMAL AMINO ACID TRANSPORTER 1"/>
    <property type="match status" value="1"/>
</dbReference>
<evidence type="ECO:0000313" key="6">
    <source>
        <dbReference type="EMBL" id="JAP92783.1"/>
    </source>
</evidence>
<feature type="transmembrane region" description="Helical" evidence="5">
    <location>
        <begin position="26"/>
        <end position="44"/>
    </location>
</feature>
<dbReference type="AlphaFoldDB" id="A0A146K7J7"/>
<feature type="non-terminal residue" evidence="6">
    <location>
        <position position="304"/>
    </location>
</feature>
<dbReference type="InterPro" id="IPR006603">
    <property type="entry name" value="PQ-loop_rpt"/>
</dbReference>
<dbReference type="GO" id="GO:0098852">
    <property type="term" value="C:lytic vacuole membrane"/>
    <property type="evidence" value="ECO:0007669"/>
    <property type="project" value="UniProtKB-ARBA"/>
</dbReference>
<dbReference type="EMBL" id="GDID01003823">
    <property type="protein sequence ID" value="JAP92783.1"/>
    <property type="molecule type" value="Transcribed_RNA"/>
</dbReference>
<gene>
    <name evidence="6" type="ORF">TPC1_15161</name>
</gene>
<dbReference type="SMART" id="SM00679">
    <property type="entry name" value="CTNS"/>
    <property type="match status" value="2"/>
</dbReference>
<feature type="transmembrane region" description="Helical" evidence="5">
    <location>
        <begin position="209"/>
        <end position="230"/>
    </location>
</feature>
<keyword evidence="2 5" id="KW-0812">Transmembrane</keyword>
<proteinExistence type="predicted"/>
<feature type="transmembrane region" description="Helical" evidence="5">
    <location>
        <begin position="88"/>
        <end position="108"/>
    </location>
</feature>
<evidence type="ECO:0000256" key="3">
    <source>
        <dbReference type="ARBA" id="ARBA00022989"/>
    </source>
</evidence>
<comment type="subcellular location">
    <subcellularLocation>
        <location evidence="1">Membrane</location>
        <topology evidence="1">Multi-pass membrane protein</topology>
    </subcellularLocation>
</comment>
<feature type="transmembrane region" description="Helical" evidence="5">
    <location>
        <begin position="242"/>
        <end position="265"/>
    </location>
</feature>
<protein>
    <submittedName>
        <fullName evidence="6">PQ-loop motif-containing protein</fullName>
    </submittedName>
</protein>
<feature type="transmembrane region" description="Helical" evidence="5">
    <location>
        <begin position="64"/>
        <end position="82"/>
    </location>
</feature>
<feature type="non-terminal residue" evidence="6">
    <location>
        <position position="1"/>
    </location>
</feature>
<keyword evidence="3 5" id="KW-1133">Transmembrane helix</keyword>